<accession>F5Y7B0</accession>
<evidence type="ECO:0000259" key="8">
    <source>
        <dbReference type="PROSITE" id="PS50928"/>
    </source>
</evidence>
<name>F5Y7B0_LEAAZ</name>
<sequence>MSFFIRYAAKRILLLIPLLLAVSAAVFFLVRLTPSDPIASITAGKRISDETRASLKAQYYLDKPLPQQYIIWLGGIFRGNLGDSYKHRQGVSSLLASRLPTTIQLVLMSAIFAALLSIPAGVFAAVKKDTPFDRVISALMIFCVSSPVFLNGIVLMLIFSLRLKWFPAFGTGRSMVENFYYLALPAFALSLNMVALMGRITRDRMIGELKANYSLALAAKGTPFGRIVVSHCLKNTLIPVITVAGIQIGSMVVGAVLVENVFALGGIGALLIEGIQASDYPVVQSIMMFLVAMFLLLNLIVDVVYVLIDPRIRAAAGGS</sequence>
<evidence type="ECO:0000256" key="6">
    <source>
        <dbReference type="ARBA" id="ARBA00023136"/>
    </source>
</evidence>
<keyword evidence="4 7" id="KW-0812">Transmembrane</keyword>
<dbReference type="PROSITE" id="PS50928">
    <property type="entry name" value="ABC_TM1"/>
    <property type="match status" value="1"/>
</dbReference>
<dbReference type="InterPro" id="IPR000515">
    <property type="entry name" value="MetI-like"/>
</dbReference>
<protein>
    <submittedName>
        <fullName evidence="9">Probable peptide ABC transporter permease protein y4tP</fullName>
    </submittedName>
</protein>
<evidence type="ECO:0000313" key="9">
    <source>
        <dbReference type="EMBL" id="AEF82633.1"/>
    </source>
</evidence>
<feature type="transmembrane region" description="Helical" evidence="7">
    <location>
        <begin position="138"/>
        <end position="159"/>
    </location>
</feature>
<dbReference type="InterPro" id="IPR045621">
    <property type="entry name" value="BPD_transp_1_N"/>
</dbReference>
<keyword evidence="6 7" id="KW-0472">Membrane</keyword>
<keyword evidence="10" id="KW-1185">Reference proteome</keyword>
<dbReference type="Pfam" id="PF19300">
    <property type="entry name" value="BPD_transp_1_N"/>
    <property type="match status" value="1"/>
</dbReference>
<dbReference type="eggNOG" id="COG0601">
    <property type="taxonomic scope" value="Bacteria"/>
</dbReference>
<feature type="domain" description="ABC transmembrane type-1" evidence="8">
    <location>
        <begin position="99"/>
        <end position="301"/>
    </location>
</feature>
<dbReference type="PANTHER" id="PTHR43163">
    <property type="entry name" value="DIPEPTIDE TRANSPORT SYSTEM PERMEASE PROTEIN DPPB-RELATED"/>
    <property type="match status" value="1"/>
</dbReference>
<keyword evidence="3" id="KW-1003">Cell membrane</keyword>
<gene>
    <name evidence="9" type="ordered locus">TREAZ_3523</name>
</gene>
<evidence type="ECO:0000313" key="10">
    <source>
        <dbReference type="Proteomes" id="UP000009222"/>
    </source>
</evidence>
<dbReference type="SUPFAM" id="SSF161098">
    <property type="entry name" value="MetI-like"/>
    <property type="match status" value="1"/>
</dbReference>
<dbReference type="KEGG" id="taz:TREAZ_3523"/>
<dbReference type="InParanoid" id="F5Y7B0"/>
<keyword evidence="2 7" id="KW-0813">Transport</keyword>
<dbReference type="GO" id="GO:0055085">
    <property type="term" value="P:transmembrane transport"/>
    <property type="evidence" value="ECO:0007669"/>
    <property type="project" value="InterPro"/>
</dbReference>
<reference evidence="10" key="1">
    <citation type="submission" date="2009-12" db="EMBL/GenBank/DDBJ databases">
        <title>Complete sequence of Treponema azotonutricium strain ZAS-9.</title>
        <authorList>
            <person name="Tetu S.G."/>
            <person name="Matson E."/>
            <person name="Ren Q."/>
            <person name="Seshadri R."/>
            <person name="Elbourne L."/>
            <person name="Hassan K.A."/>
            <person name="Durkin A."/>
            <person name="Radune D."/>
            <person name="Mohamoud Y."/>
            <person name="Shay R."/>
            <person name="Jin S."/>
            <person name="Zhang X."/>
            <person name="Lucey K."/>
            <person name="Ballor N.R."/>
            <person name="Ottesen E."/>
            <person name="Rosenthal R."/>
            <person name="Allen A."/>
            <person name="Leadbetter J.R."/>
            <person name="Paulsen I.T."/>
        </authorList>
    </citation>
    <scope>NUCLEOTIDE SEQUENCE [LARGE SCALE GENOMIC DNA]</scope>
    <source>
        <strain evidence="10">ATCC BAA-888 / DSM 13862 / ZAS-9</strain>
    </source>
</reference>
<feature type="transmembrane region" description="Helical" evidence="7">
    <location>
        <begin position="12"/>
        <end position="30"/>
    </location>
</feature>
<dbReference type="InterPro" id="IPR035906">
    <property type="entry name" value="MetI-like_sf"/>
</dbReference>
<evidence type="ECO:0000256" key="4">
    <source>
        <dbReference type="ARBA" id="ARBA00022692"/>
    </source>
</evidence>
<feature type="transmembrane region" description="Helical" evidence="7">
    <location>
        <begin position="103"/>
        <end position="126"/>
    </location>
</feature>
<dbReference type="PANTHER" id="PTHR43163:SF6">
    <property type="entry name" value="DIPEPTIDE TRANSPORT SYSTEM PERMEASE PROTEIN DPPB-RELATED"/>
    <property type="match status" value="1"/>
</dbReference>
<organism evidence="9 10">
    <name type="scientific">Leadbettera azotonutricia (strain ATCC BAA-888 / DSM 13862 / ZAS-9)</name>
    <name type="common">Treponema azotonutricium</name>
    <dbReference type="NCBI Taxonomy" id="545695"/>
    <lineage>
        <taxon>Bacteria</taxon>
        <taxon>Pseudomonadati</taxon>
        <taxon>Spirochaetota</taxon>
        <taxon>Spirochaetia</taxon>
        <taxon>Spirochaetales</taxon>
        <taxon>Breznakiellaceae</taxon>
        <taxon>Leadbettera</taxon>
    </lineage>
</organism>
<feature type="transmembrane region" description="Helical" evidence="7">
    <location>
        <begin position="179"/>
        <end position="200"/>
    </location>
</feature>
<reference evidence="9 10" key="2">
    <citation type="journal article" date="2011" name="ISME J.">
        <title>RNA-seq reveals cooperative metabolic interactions between two termite-gut spirochete species in co-culture.</title>
        <authorList>
            <person name="Rosenthal A.Z."/>
            <person name="Matson E.G."/>
            <person name="Eldar A."/>
            <person name="Leadbetter J.R."/>
        </authorList>
    </citation>
    <scope>NUCLEOTIDE SEQUENCE [LARGE SCALE GENOMIC DNA]</scope>
    <source>
        <strain evidence="10">ATCC BAA-888 / DSM 13862 / ZAS-9</strain>
    </source>
</reference>
<feature type="transmembrane region" description="Helical" evidence="7">
    <location>
        <begin position="286"/>
        <end position="308"/>
    </location>
</feature>
<evidence type="ECO:0000256" key="1">
    <source>
        <dbReference type="ARBA" id="ARBA00004651"/>
    </source>
</evidence>
<dbReference type="EMBL" id="CP001841">
    <property type="protein sequence ID" value="AEF82633.1"/>
    <property type="molecule type" value="Genomic_DNA"/>
</dbReference>
<dbReference type="Pfam" id="PF00528">
    <property type="entry name" value="BPD_transp_1"/>
    <property type="match status" value="1"/>
</dbReference>
<dbReference type="RefSeq" id="WP_015712053.1">
    <property type="nucleotide sequence ID" value="NC_015577.1"/>
</dbReference>
<evidence type="ECO:0000256" key="3">
    <source>
        <dbReference type="ARBA" id="ARBA00022475"/>
    </source>
</evidence>
<comment type="subcellular location">
    <subcellularLocation>
        <location evidence="1 7">Cell membrane</location>
        <topology evidence="1 7">Multi-pass membrane protein</topology>
    </subcellularLocation>
</comment>
<dbReference type="AlphaFoldDB" id="F5Y7B0"/>
<dbReference type="HOGENOM" id="CLU_036879_0_0_12"/>
<dbReference type="GO" id="GO:0005886">
    <property type="term" value="C:plasma membrane"/>
    <property type="evidence" value="ECO:0007669"/>
    <property type="project" value="UniProtKB-SubCell"/>
</dbReference>
<proteinExistence type="inferred from homology"/>
<dbReference type="Proteomes" id="UP000009222">
    <property type="component" value="Chromosome"/>
</dbReference>
<evidence type="ECO:0000256" key="2">
    <source>
        <dbReference type="ARBA" id="ARBA00022448"/>
    </source>
</evidence>
<evidence type="ECO:0000256" key="7">
    <source>
        <dbReference type="RuleBase" id="RU363032"/>
    </source>
</evidence>
<feature type="transmembrane region" description="Helical" evidence="7">
    <location>
        <begin position="236"/>
        <end position="258"/>
    </location>
</feature>
<dbReference type="Gene3D" id="1.10.3720.10">
    <property type="entry name" value="MetI-like"/>
    <property type="match status" value="1"/>
</dbReference>
<dbReference type="OrthoDB" id="9806409at2"/>
<keyword evidence="5 7" id="KW-1133">Transmembrane helix</keyword>
<comment type="similarity">
    <text evidence="7">Belongs to the binding-protein-dependent transport system permease family.</text>
</comment>
<evidence type="ECO:0000256" key="5">
    <source>
        <dbReference type="ARBA" id="ARBA00022989"/>
    </source>
</evidence>
<dbReference type="STRING" id="545695.TREAZ_3523"/>